<gene>
    <name evidence="1" type="ORF">H0485_16100</name>
</gene>
<dbReference type="Proteomes" id="UP001198571">
    <property type="component" value="Unassembled WGS sequence"/>
</dbReference>
<name>A0ABS8CQ47_9RHOB</name>
<accession>A0ABS8CQ47</accession>
<evidence type="ECO:0000313" key="1">
    <source>
        <dbReference type="EMBL" id="MCB5411514.1"/>
    </source>
</evidence>
<protein>
    <submittedName>
        <fullName evidence="1">Uncharacterized protein</fullName>
    </submittedName>
</protein>
<comment type="caution">
    <text evidence="1">The sequence shown here is derived from an EMBL/GenBank/DDBJ whole genome shotgun (WGS) entry which is preliminary data.</text>
</comment>
<keyword evidence="2" id="KW-1185">Reference proteome</keyword>
<reference evidence="1 2" key="1">
    <citation type="submission" date="2020-07" db="EMBL/GenBank/DDBJ databases">
        <title>Pseudogemmobacter sp. nov., isolated from poultry manure in Taiwan.</title>
        <authorList>
            <person name="Lin S.-Y."/>
            <person name="Tang Y.-S."/>
            <person name="Young C.-C."/>
        </authorList>
    </citation>
    <scope>NUCLEOTIDE SEQUENCE [LARGE SCALE GENOMIC DNA]</scope>
    <source>
        <strain evidence="1 2">CC-YST710</strain>
    </source>
</reference>
<dbReference type="EMBL" id="JACDXX010000017">
    <property type="protein sequence ID" value="MCB5411514.1"/>
    <property type="molecule type" value="Genomic_DNA"/>
</dbReference>
<sequence length="92" mass="10281">MTDREHIYTCESCGAPIYAGDKACRFYTDAAMCAEHAMKLSDALREYQHALEGGYSLLENEDFDEEFMLQQIAKLELQIAREGDGPAALVKA</sequence>
<organism evidence="1 2">
    <name type="scientific">Pseudogemmobacter faecipullorum</name>
    <dbReference type="NCBI Taxonomy" id="2755041"/>
    <lineage>
        <taxon>Bacteria</taxon>
        <taxon>Pseudomonadati</taxon>
        <taxon>Pseudomonadota</taxon>
        <taxon>Alphaproteobacteria</taxon>
        <taxon>Rhodobacterales</taxon>
        <taxon>Paracoccaceae</taxon>
        <taxon>Pseudogemmobacter</taxon>
    </lineage>
</organism>
<proteinExistence type="predicted"/>
<evidence type="ECO:0000313" key="2">
    <source>
        <dbReference type="Proteomes" id="UP001198571"/>
    </source>
</evidence>
<dbReference type="RefSeq" id="WP_226936986.1">
    <property type="nucleotide sequence ID" value="NZ_JACDXX010000017.1"/>
</dbReference>